<dbReference type="Proteomes" id="UP000294739">
    <property type="component" value="Unassembled WGS sequence"/>
</dbReference>
<keyword evidence="3" id="KW-0520">NAD</keyword>
<evidence type="ECO:0000313" key="7">
    <source>
        <dbReference type="Proteomes" id="UP000294739"/>
    </source>
</evidence>
<proteinExistence type="inferred from homology"/>
<dbReference type="AlphaFoldDB" id="A0A4R5CSY1"/>
<comment type="similarity">
    <text evidence="1">Belongs to the NAD(P)-dependent epimerase/dehydratase family.</text>
</comment>
<dbReference type="PANTHER" id="PTHR43103">
    <property type="entry name" value="NUCLEOSIDE-DIPHOSPHATE-SUGAR EPIMERASE"/>
    <property type="match status" value="1"/>
</dbReference>
<organism evidence="6 7">
    <name type="scientific">Jiangella asiatica</name>
    <dbReference type="NCBI Taxonomy" id="2530372"/>
    <lineage>
        <taxon>Bacteria</taxon>
        <taxon>Bacillati</taxon>
        <taxon>Actinomycetota</taxon>
        <taxon>Actinomycetes</taxon>
        <taxon>Jiangellales</taxon>
        <taxon>Jiangellaceae</taxon>
        <taxon>Jiangella</taxon>
    </lineage>
</organism>
<comment type="caution">
    <text evidence="6">The sequence shown here is derived from an EMBL/GenBank/DDBJ whole genome shotgun (WGS) entry which is preliminary data.</text>
</comment>
<dbReference type="PANTHER" id="PTHR43103:SF5">
    <property type="entry name" value="4-EPIMERASE, PUTATIVE (AFU_ORTHOLOGUE AFUA_7G00360)-RELATED"/>
    <property type="match status" value="1"/>
</dbReference>
<dbReference type="Gene3D" id="3.40.50.720">
    <property type="entry name" value="NAD(P)-binding Rossmann-like Domain"/>
    <property type="match status" value="1"/>
</dbReference>
<name>A0A4R5CSY1_9ACTN</name>
<feature type="region of interest" description="Disordered" evidence="4">
    <location>
        <begin position="307"/>
        <end position="334"/>
    </location>
</feature>
<dbReference type="GO" id="GO:0016491">
    <property type="term" value="F:oxidoreductase activity"/>
    <property type="evidence" value="ECO:0007669"/>
    <property type="project" value="UniProtKB-KW"/>
</dbReference>
<evidence type="ECO:0000313" key="6">
    <source>
        <dbReference type="EMBL" id="TDE00803.1"/>
    </source>
</evidence>
<dbReference type="OrthoDB" id="8770295at2"/>
<dbReference type="InterPro" id="IPR036291">
    <property type="entry name" value="NAD(P)-bd_dom_sf"/>
</dbReference>
<evidence type="ECO:0000259" key="5">
    <source>
        <dbReference type="Pfam" id="PF01370"/>
    </source>
</evidence>
<gene>
    <name evidence="6" type="ORF">E1269_24585</name>
</gene>
<accession>A0A4R5CSY1</accession>
<keyword evidence="2" id="KW-0560">Oxidoreductase</keyword>
<sequence>MKPGSTGAGRGPTACLTGWASVERILVTGAAGLIGRTTTWHFARLGAAVTALDLDDPGDLAADRVVVGDARDRATLASALAGVDAVVHLAAIPAPELGSADQVFATNTAATFAVLDAAGEHGVRRAVIASSINALGYRYGPRPGRPAYLPLDERLPSLAADPYSLSKQVDELTAAAMHRRHGMDVVALRFPMVAGLGGADGLDDRLPGFFDVIAGDPGHAAVDAWLYLETRDAARAVELGLRPARPGAHTVFVAAPETSAPYPTEQLLGAFLPDVSLRRPFPGRTAPVDLTLAGELLGFAAEHVPDLPMRDLEPSPRPGHDAATSQVRRRPHMP</sequence>
<dbReference type="Pfam" id="PF01370">
    <property type="entry name" value="Epimerase"/>
    <property type="match status" value="1"/>
</dbReference>
<keyword evidence="7" id="KW-1185">Reference proteome</keyword>
<evidence type="ECO:0000256" key="3">
    <source>
        <dbReference type="ARBA" id="ARBA00023027"/>
    </source>
</evidence>
<dbReference type="EMBL" id="SMKZ01000046">
    <property type="protein sequence ID" value="TDE00803.1"/>
    <property type="molecule type" value="Genomic_DNA"/>
</dbReference>
<evidence type="ECO:0000256" key="1">
    <source>
        <dbReference type="ARBA" id="ARBA00007637"/>
    </source>
</evidence>
<dbReference type="InParanoid" id="A0A4R5CSY1"/>
<reference evidence="6 7" key="1">
    <citation type="submission" date="2019-03" db="EMBL/GenBank/DDBJ databases">
        <title>Draft genome sequences of novel Actinobacteria.</title>
        <authorList>
            <person name="Sahin N."/>
            <person name="Ay H."/>
            <person name="Saygin H."/>
        </authorList>
    </citation>
    <scope>NUCLEOTIDE SEQUENCE [LARGE SCALE GENOMIC DNA]</scope>
    <source>
        <strain evidence="6 7">5K138</strain>
    </source>
</reference>
<evidence type="ECO:0000256" key="2">
    <source>
        <dbReference type="ARBA" id="ARBA00023002"/>
    </source>
</evidence>
<dbReference type="InterPro" id="IPR001509">
    <property type="entry name" value="Epimerase_deHydtase"/>
</dbReference>
<feature type="compositionally biased region" description="Basic and acidic residues" evidence="4">
    <location>
        <begin position="307"/>
        <end position="320"/>
    </location>
</feature>
<feature type="domain" description="NAD-dependent epimerase/dehydratase" evidence="5">
    <location>
        <begin position="25"/>
        <end position="198"/>
    </location>
</feature>
<dbReference type="SUPFAM" id="SSF51735">
    <property type="entry name" value="NAD(P)-binding Rossmann-fold domains"/>
    <property type="match status" value="1"/>
</dbReference>
<protein>
    <submittedName>
        <fullName evidence="6">NAD(P)-dependent oxidoreductase</fullName>
    </submittedName>
</protein>
<evidence type="ECO:0000256" key="4">
    <source>
        <dbReference type="SAM" id="MobiDB-lite"/>
    </source>
</evidence>